<keyword evidence="1" id="KW-0611">Plant defense</keyword>
<dbReference type="HOGENOM" id="CLU_022302_0_1_1"/>
<dbReference type="Pfam" id="PF23247">
    <property type="entry name" value="LRR_RPS2"/>
    <property type="match status" value="1"/>
</dbReference>
<evidence type="ECO:0000313" key="5">
    <source>
        <dbReference type="Proteomes" id="UP000002051"/>
    </source>
</evidence>
<dbReference type="PANTHER" id="PTHR33463:SF204">
    <property type="entry name" value="NB-ARC DOMAIN-CONTAINING PROTEIN"/>
    <property type="match status" value="1"/>
</dbReference>
<evidence type="ECO:0000313" key="4">
    <source>
        <dbReference type="EnsemblPlants" id="KEH19448"/>
    </source>
</evidence>
<feature type="domain" description="Disease resistance protein At4g27190-like leucine-rich repeats" evidence="2">
    <location>
        <begin position="12"/>
        <end position="137"/>
    </location>
</feature>
<dbReference type="InterPro" id="IPR050905">
    <property type="entry name" value="Plant_NBS-LRR"/>
</dbReference>
<evidence type="ECO:0000313" key="3">
    <source>
        <dbReference type="EMBL" id="KEH19448.1"/>
    </source>
</evidence>
<dbReference type="EnsemblPlants" id="KEH19448">
    <property type="protein sequence ID" value="KEH19448"/>
    <property type="gene ID" value="MTR_8g059295"/>
</dbReference>
<keyword evidence="5" id="KW-1185">Reference proteome</keyword>
<dbReference type="AlphaFoldDB" id="A0A072TRJ7"/>
<evidence type="ECO:0000256" key="1">
    <source>
        <dbReference type="ARBA" id="ARBA00022821"/>
    </source>
</evidence>
<accession>A0A072TRJ7</accession>
<protein>
    <submittedName>
        <fullName evidence="3">Rpp4C4</fullName>
    </submittedName>
</protein>
<dbReference type="InterPro" id="IPR032675">
    <property type="entry name" value="LRR_dom_sf"/>
</dbReference>
<dbReference type="Gene3D" id="3.80.10.10">
    <property type="entry name" value="Ribonuclease Inhibitor"/>
    <property type="match status" value="1"/>
</dbReference>
<reference evidence="4" key="3">
    <citation type="submission" date="2015-04" db="UniProtKB">
        <authorList>
            <consortium name="EnsemblPlants"/>
        </authorList>
    </citation>
    <scope>IDENTIFICATION</scope>
    <source>
        <strain evidence="4">cv. Jemalong A17</strain>
    </source>
</reference>
<evidence type="ECO:0000259" key="2">
    <source>
        <dbReference type="Pfam" id="PF23247"/>
    </source>
</evidence>
<dbReference type="EMBL" id="CM001224">
    <property type="protein sequence ID" value="KEH19448.1"/>
    <property type="molecule type" value="Genomic_DNA"/>
</dbReference>
<gene>
    <name evidence="3" type="ordered locus">MTR_8g059295</name>
</gene>
<organism evidence="3 5">
    <name type="scientific">Medicago truncatula</name>
    <name type="common">Barrel medic</name>
    <name type="synonym">Medicago tribuloides</name>
    <dbReference type="NCBI Taxonomy" id="3880"/>
    <lineage>
        <taxon>Eukaryota</taxon>
        <taxon>Viridiplantae</taxon>
        <taxon>Streptophyta</taxon>
        <taxon>Embryophyta</taxon>
        <taxon>Tracheophyta</taxon>
        <taxon>Spermatophyta</taxon>
        <taxon>Magnoliopsida</taxon>
        <taxon>eudicotyledons</taxon>
        <taxon>Gunneridae</taxon>
        <taxon>Pentapetalae</taxon>
        <taxon>rosids</taxon>
        <taxon>fabids</taxon>
        <taxon>Fabales</taxon>
        <taxon>Fabaceae</taxon>
        <taxon>Papilionoideae</taxon>
        <taxon>50 kb inversion clade</taxon>
        <taxon>NPAAA clade</taxon>
        <taxon>Hologalegina</taxon>
        <taxon>IRL clade</taxon>
        <taxon>Trifolieae</taxon>
        <taxon>Medicago</taxon>
    </lineage>
</organism>
<reference evidence="3 5" key="1">
    <citation type="journal article" date="2011" name="Nature">
        <title>The Medicago genome provides insight into the evolution of rhizobial symbioses.</title>
        <authorList>
            <person name="Young N.D."/>
            <person name="Debelle F."/>
            <person name="Oldroyd G.E."/>
            <person name="Geurts R."/>
            <person name="Cannon S.B."/>
            <person name="Udvardi M.K."/>
            <person name="Benedito V.A."/>
            <person name="Mayer K.F."/>
            <person name="Gouzy J."/>
            <person name="Schoof H."/>
            <person name="Van de Peer Y."/>
            <person name="Proost S."/>
            <person name="Cook D.R."/>
            <person name="Meyers B.C."/>
            <person name="Spannagl M."/>
            <person name="Cheung F."/>
            <person name="De Mita S."/>
            <person name="Krishnakumar V."/>
            <person name="Gundlach H."/>
            <person name="Zhou S."/>
            <person name="Mudge J."/>
            <person name="Bharti A.K."/>
            <person name="Murray J.D."/>
            <person name="Naoumkina M.A."/>
            <person name="Rosen B."/>
            <person name="Silverstein K.A."/>
            <person name="Tang H."/>
            <person name="Rombauts S."/>
            <person name="Zhao P.X."/>
            <person name="Zhou P."/>
            <person name="Barbe V."/>
            <person name="Bardou P."/>
            <person name="Bechner M."/>
            <person name="Bellec A."/>
            <person name="Berger A."/>
            <person name="Berges H."/>
            <person name="Bidwell S."/>
            <person name="Bisseling T."/>
            <person name="Choisne N."/>
            <person name="Couloux A."/>
            <person name="Denny R."/>
            <person name="Deshpande S."/>
            <person name="Dai X."/>
            <person name="Doyle J.J."/>
            <person name="Dudez A.M."/>
            <person name="Farmer A.D."/>
            <person name="Fouteau S."/>
            <person name="Franken C."/>
            <person name="Gibelin C."/>
            <person name="Gish J."/>
            <person name="Goldstein S."/>
            <person name="Gonzalez A.J."/>
            <person name="Green P.J."/>
            <person name="Hallab A."/>
            <person name="Hartog M."/>
            <person name="Hua A."/>
            <person name="Humphray S.J."/>
            <person name="Jeong D.H."/>
            <person name="Jing Y."/>
            <person name="Jocker A."/>
            <person name="Kenton S.M."/>
            <person name="Kim D.J."/>
            <person name="Klee K."/>
            <person name="Lai H."/>
            <person name="Lang C."/>
            <person name="Lin S."/>
            <person name="Macmil S.L."/>
            <person name="Magdelenat G."/>
            <person name="Matthews L."/>
            <person name="McCorrison J."/>
            <person name="Monaghan E.L."/>
            <person name="Mun J.H."/>
            <person name="Najar F.Z."/>
            <person name="Nicholson C."/>
            <person name="Noirot C."/>
            <person name="O'Bleness M."/>
            <person name="Paule C.R."/>
            <person name="Poulain J."/>
            <person name="Prion F."/>
            <person name="Qin B."/>
            <person name="Qu C."/>
            <person name="Retzel E.F."/>
            <person name="Riddle C."/>
            <person name="Sallet E."/>
            <person name="Samain S."/>
            <person name="Samson N."/>
            <person name="Sanders I."/>
            <person name="Saurat O."/>
            <person name="Scarpelli C."/>
            <person name="Schiex T."/>
            <person name="Segurens B."/>
            <person name="Severin A.J."/>
            <person name="Sherrier D.J."/>
            <person name="Shi R."/>
            <person name="Sims S."/>
            <person name="Singer S.R."/>
            <person name="Sinharoy S."/>
            <person name="Sterck L."/>
            <person name="Viollet A."/>
            <person name="Wang B.B."/>
            <person name="Wang K."/>
            <person name="Wang M."/>
            <person name="Wang X."/>
            <person name="Warfsmann J."/>
            <person name="Weissenbach J."/>
            <person name="White D.D."/>
            <person name="White J.D."/>
            <person name="Wiley G.B."/>
            <person name="Wincker P."/>
            <person name="Xing Y."/>
            <person name="Yang L."/>
            <person name="Yao Z."/>
            <person name="Ying F."/>
            <person name="Zhai J."/>
            <person name="Zhou L."/>
            <person name="Zuber A."/>
            <person name="Denarie J."/>
            <person name="Dixon R.A."/>
            <person name="May G.D."/>
            <person name="Schwartz D.C."/>
            <person name="Rogers J."/>
            <person name="Quetier F."/>
            <person name="Town C.D."/>
            <person name="Roe B.A."/>
        </authorList>
    </citation>
    <scope>NUCLEOTIDE SEQUENCE [LARGE SCALE GENOMIC DNA]</scope>
    <source>
        <strain evidence="3">A17</strain>
        <strain evidence="4 5">cv. Jemalong A17</strain>
    </source>
</reference>
<reference evidence="3 5" key="2">
    <citation type="journal article" date="2014" name="BMC Genomics">
        <title>An improved genome release (version Mt4.0) for the model legume Medicago truncatula.</title>
        <authorList>
            <person name="Tang H."/>
            <person name="Krishnakumar V."/>
            <person name="Bidwell S."/>
            <person name="Rosen B."/>
            <person name="Chan A."/>
            <person name="Zhou S."/>
            <person name="Gentzbittel L."/>
            <person name="Childs K.L."/>
            <person name="Yandell M."/>
            <person name="Gundlach H."/>
            <person name="Mayer K.F."/>
            <person name="Schwartz D.C."/>
            <person name="Town C.D."/>
        </authorList>
    </citation>
    <scope>GENOME REANNOTATION</scope>
    <source>
        <strain evidence="3">A17</strain>
        <strain evidence="4 5">cv. Jemalong A17</strain>
    </source>
</reference>
<dbReference type="InterPro" id="IPR057135">
    <property type="entry name" value="At4g27190-like_LRR"/>
</dbReference>
<sequence length="269" mass="30709">MAQADADLILQTQNSNSLFSKMTFIGLSDYDCEEARFPYWFLENVHTLESLLVEWSCFKKIFQDKGEISEKTHTQIKTLMLNELPKLQHICEEGSQIDPVLEFLEYLDVDSCSSLTNLMPSSVTLNHLTKLEIIKCNGLKYLITTPTARSLDKLTVLKIKDCNSLDEVVTGVENVDIAFMSLQILMLECLPSLIKFCSVKCFMKFPSLEKVIVGECPRMKIFSAGNTSTPILRKVKIAEIDSEWHWKGNLNDTIYNMFEDKLTVKVEEP</sequence>
<proteinExistence type="predicted"/>
<name>A0A072TRJ7_MEDTR</name>
<dbReference type="Proteomes" id="UP000002051">
    <property type="component" value="Chromosome 8"/>
</dbReference>
<dbReference type="PANTHER" id="PTHR33463">
    <property type="entry name" value="NB-ARC DOMAIN-CONTAINING PROTEIN-RELATED"/>
    <property type="match status" value="1"/>
</dbReference>
<dbReference type="SUPFAM" id="SSF52047">
    <property type="entry name" value="RNI-like"/>
    <property type="match status" value="1"/>
</dbReference>